<accession>A0A915JDW0</accession>
<evidence type="ECO:0000313" key="1">
    <source>
        <dbReference type="Proteomes" id="UP000887565"/>
    </source>
</evidence>
<evidence type="ECO:0000313" key="2">
    <source>
        <dbReference type="WBParaSite" id="nRc.2.0.1.t23985-RA"/>
    </source>
</evidence>
<keyword evidence="1" id="KW-1185">Reference proteome</keyword>
<dbReference type="Proteomes" id="UP000887565">
    <property type="component" value="Unplaced"/>
</dbReference>
<sequence length="123" mass="14141">MHSTVQCYYRNNNNDKGPIMTNNTNQITAPINVDHLVETVAEPDIILHNAPCLQDQLMFKNVKQGAPTLYSHVCDSRVSDSQVNDSQVTDSHDSHEAFHTYNDERLKHVELYKNYRGDYGYLK</sequence>
<organism evidence="1 2">
    <name type="scientific">Romanomermis culicivorax</name>
    <name type="common">Nematode worm</name>
    <dbReference type="NCBI Taxonomy" id="13658"/>
    <lineage>
        <taxon>Eukaryota</taxon>
        <taxon>Metazoa</taxon>
        <taxon>Ecdysozoa</taxon>
        <taxon>Nematoda</taxon>
        <taxon>Enoplea</taxon>
        <taxon>Dorylaimia</taxon>
        <taxon>Mermithida</taxon>
        <taxon>Mermithoidea</taxon>
        <taxon>Mermithidae</taxon>
        <taxon>Romanomermis</taxon>
    </lineage>
</organism>
<reference evidence="2" key="1">
    <citation type="submission" date="2022-11" db="UniProtKB">
        <authorList>
            <consortium name="WormBaseParasite"/>
        </authorList>
    </citation>
    <scope>IDENTIFICATION</scope>
</reference>
<dbReference type="AlphaFoldDB" id="A0A915JDW0"/>
<protein>
    <submittedName>
        <fullName evidence="2">Uncharacterized protein</fullName>
    </submittedName>
</protein>
<proteinExistence type="predicted"/>
<name>A0A915JDW0_ROMCU</name>
<dbReference type="WBParaSite" id="nRc.2.0.1.t23985-RA">
    <property type="protein sequence ID" value="nRc.2.0.1.t23985-RA"/>
    <property type="gene ID" value="nRc.2.0.1.g23985"/>
</dbReference>